<sequence>MESSNSSATQRRARAVKILGRIASGLSVLMYVSYIAQISNNLAGNYGSPIQPFVAMVNCIFWTAYGFLETPRDTPIIVANVPGIILGCIAFLTALH</sequence>
<dbReference type="Gene3D" id="1.20.1280.290">
    <property type="match status" value="1"/>
</dbReference>
<accession>A0A4S2F6T8</accession>
<name>A0A4S2F6T8_9ACTN</name>
<feature type="transmembrane region" description="Helical" evidence="1">
    <location>
        <begin position="50"/>
        <end position="68"/>
    </location>
</feature>
<keyword evidence="1" id="KW-0812">Transmembrane</keyword>
<dbReference type="OrthoDB" id="9794653at2"/>
<dbReference type="AlphaFoldDB" id="A0A4S2F6T8"/>
<dbReference type="EMBL" id="SRYE01000001">
    <property type="protein sequence ID" value="TGY63433.1"/>
    <property type="molecule type" value="Genomic_DNA"/>
</dbReference>
<organism evidence="2 3">
    <name type="scientific">Muricaecibacterium torontonense</name>
    <dbReference type="NCBI Taxonomy" id="3032871"/>
    <lineage>
        <taxon>Bacteria</taxon>
        <taxon>Bacillati</taxon>
        <taxon>Actinomycetota</taxon>
        <taxon>Coriobacteriia</taxon>
        <taxon>Coriobacteriales</taxon>
        <taxon>Atopobiaceae</taxon>
        <taxon>Muricaecibacterium</taxon>
    </lineage>
</organism>
<proteinExistence type="predicted"/>
<dbReference type="GO" id="GO:0016020">
    <property type="term" value="C:membrane"/>
    <property type="evidence" value="ECO:0007669"/>
    <property type="project" value="InterPro"/>
</dbReference>
<dbReference type="InterPro" id="IPR004316">
    <property type="entry name" value="SWEET_rpt"/>
</dbReference>
<keyword evidence="1" id="KW-0472">Membrane</keyword>
<evidence type="ECO:0000256" key="1">
    <source>
        <dbReference type="SAM" id="Phobius"/>
    </source>
</evidence>
<comment type="caution">
    <text evidence="2">The sequence shown here is derived from an EMBL/GenBank/DDBJ whole genome shotgun (WGS) entry which is preliminary data.</text>
</comment>
<evidence type="ECO:0000313" key="3">
    <source>
        <dbReference type="Proteomes" id="UP000310263"/>
    </source>
</evidence>
<keyword evidence="1" id="KW-1133">Transmembrane helix</keyword>
<dbReference type="Pfam" id="PF03083">
    <property type="entry name" value="MtN3_slv"/>
    <property type="match status" value="1"/>
</dbReference>
<dbReference type="Proteomes" id="UP000310263">
    <property type="component" value="Unassembled WGS sequence"/>
</dbReference>
<feature type="transmembrane region" description="Helical" evidence="1">
    <location>
        <begin position="18"/>
        <end position="38"/>
    </location>
</feature>
<feature type="transmembrane region" description="Helical" evidence="1">
    <location>
        <begin position="75"/>
        <end position="95"/>
    </location>
</feature>
<reference evidence="2 3" key="1">
    <citation type="submission" date="2019-04" db="EMBL/GenBank/DDBJ databases">
        <title>Microbes associate with the intestines of laboratory mice.</title>
        <authorList>
            <person name="Navarre W."/>
            <person name="Wong E."/>
            <person name="Huang K."/>
            <person name="Tropini C."/>
            <person name="Ng K."/>
            <person name="Yu B."/>
        </authorList>
    </citation>
    <scope>NUCLEOTIDE SEQUENCE [LARGE SCALE GENOMIC DNA]</scope>
    <source>
        <strain evidence="2 3">NM07_P-09</strain>
    </source>
</reference>
<evidence type="ECO:0000313" key="2">
    <source>
        <dbReference type="EMBL" id="TGY63433.1"/>
    </source>
</evidence>
<protein>
    <submittedName>
        <fullName evidence="2">Uncharacterized protein</fullName>
    </submittedName>
</protein>
<keyword evidence="3" id="KW-1185">Reference proteome</keyword>
<dbReference type="RefSeq" id="WP_136012059.1">
    <property type="nucleotide sequence ID" value="NZ_SRYE01000001.1"/>
</dbReference>
<gene>
    <name evidence="2" type="ORF">E5334_02755</name>
</gene>